<gene>
    <name evidence="1" type="ORF">HPB50_017517</name>
</gene>
<reference evidence="1" key="1">
    <citation type="submission" date="2020-05" db="EMBL/GenBank/DDBJ databases">
        <title>Large-scale comparative analyses of tick genomes elucidate their genetic diversity and vector capacities.</title>
        <authorList>
            <person name="Jia N."/>
            <person name="Wang J."/>
            <person name="Shi W."/>
            <person name="Du L."/>
            <person name="Sun Y."/>
            <person name="Zhan W."/>
            <person name="Jiang J."/>
            <person name="Wang Q."/>
            <person name="Zhang B."/>
            <person name="Ji P."/>
            <person name="Sakyi L.B."/>
            <person name="Cui X."/>
            <person name="Yuan T."/>
            <person name="Jiang B."/>
            <person name="Yang W."/>
            <person name="Lam T.T.-Y."/>
            <person name="Chang Q."/>
            <person name="Ding S."/>
            <person name="Wang X."/>
            <person name="Zhu J."/>
            <person name="Ruan X."/>
            <person name="Zhao L."/>
            <person name="Wei J."/>
            <person name="Que T."/>
            <person name="Du C."/>
            <person name="Cheng J."/>
            <person name="Dai P."/>
            <person name="Han X."/>
            <person name="Huang E."/>
            <person name="Gao Y."/>
            <person name="Liu J."/>
            <person name="Shao H."/>
            <person name="Ye R."/>
            <person name="Li L."/>
            <person name="Wei W."/>
            <person name="Wang X."/>
            <person name="Wang C."/>
            <person name="Yang T."/>
            <person name="Huo Q."/>
            <person name="Li W."/>
            <person name="Guo W."/>
            <person name="Chen H."/>
            <person name="Zhou L."/>
            <person name="Ni X."/>
            <person name="Tian J."/>
            <person name="Zhou Y."/>
            <person name="Sheng Y."/>
            <person name="Liu T."/>
            <person name="Pan Y."/>
            <person name="Xia L."/>
            <person name="Li J."/>
            <person name="Zhao F."/>
            <person name="Cao W."/>
        </authorList>
    </citation>
    <scope>NUCLEOTIDE SEQUENCE</scope>
    <source>
        <strain evidence="1">Hyas-2018</strain>
    </source>
</reference>
<dbReference type="EMBL" id="CM023484">
    <property type="protein sequence ID" value="KAH6933679.1"/>
    <property type="molecule type" value="Genomic_DNA"/>
</dbReference>
<dbReference type="Proteomes" id="UP000821845">
    <property type="component" value="Chromosome 4"/>
</dbReference>
<name>A0ACB7SIR6_HYAAI</name>
<evidence type="ECO:0000313" key="1">
    <source>
        <dbReference type="EMBL" id="KAH6933679.1"/>
    </source>
</evidence>
<keyword evidence="2" id="KW-1185">Reference proteome</keyword>
<protein>
    <submittedName>
        <fullName evidence="1">Uncharacterized protein</fullName>
    </submittedName>
</protein>
<proteinExistence type="predicted"/>
<sequence>MWSGAIAWSNSFEDLGSDHRVLCVTVGEDDCEIDVCLMARIVDWEQFRKNREQDKEEGPIEDIGEWCRGLLVDVERVTKEIEWTDW</sequence>
<comment type="caution">
    <text evidence="1">The sequence shown here is derived from an EMBL/GenBank/DDBJ whole genome shotgun (WGS) entry which is preliminary data.</text>
</comment>
<organism evidence="1 2">
    <name type="scientific">Hyalomma asiaticum</name>
    <name type="common">Tick</name>
    <dbReference type="NCBI Taxonomy" id="266040"/>
    <lineage>
        <taxon>Eukaryota</taxon>
        <taxon>Metazoa</taxon>
        <taxon>Ecdysozoa</taxon>
        <taxon>Arthropoda</taxon>
        <taxon>Chelicerata</taxon>
        <taxon>Arachnida</taxon>
        <taxon>Acari</taxon>
        <taxon>Parasitiformes</taxon>
        <taxon>Ixodida</taxon>
        <taxon>Ixodoidea</taxon>
        <taxon>Ixodidae</taxon>
        <taxon>Hyalomminae</taxon>
        <taxon>Hyalomma</taxon>
    </lineage>
</organism>
<evidence type="ECO:0000313" key="2">
    <source>
        <dbReference type="Proteomes" id="UP000821845"/>
    </source>
</evidence>
<accession>A0ACB7SIR6</accession>